<proteinExistence type="predicted"/>
<gene>
    <name evidence="1" type="ORF">CY34DRAFT_808682</name>
</gene>
<dbReference type="Proteomes" id="UP000054485">
    <property type="component" value="Unassembled WGS sequence"/>
</dbReference>
<protein>
    <submittedName>
        <fullName evidence="1">Uncharacterized protein</fullName>
    </submittedName>
</protein>
<dbReference type="HOGENOM" id="CLU_2887327_0_0_1"/>
<reference evidence="1 2" key="1">
    <citation type="submission" date="2014-04" db="EMBL/GenBank/DDBJ databases">
        <authorList>
            <consortium name="DOE Joint Genome Institute"/>
            <person name="Kuo A."/>
            <person name="Ruytinx J."/>
            <person name="Rineau F."/>
            <person name="Colpaert J."/>
            <person name="Kohler A."/>
            <person name="Nagy L.G."/>
            <person name="Floudas D."/>
            <person name="Copeland A."/>
            <person name="Barry K.W."/>
            <person name="Cichocki N."/>
            <person name="Veneault-Fourrey C."/>
            <person name="LaButti K."/>
            <person name="Lindquist E.A."/>
            <person name="Lipzen A."/>
            <person name="Lundell T."/>
            <person name="Morin E."/>
            <person name="Murat C."/>
            <person name="Sun H."/>
            <person name="Tunlid A."/>
            <person name="Henrissat B."/>
            <person name="Grigoriev I.V."/>
            <person name="Hibbett D.S."/>
            <person name="Martin F."/>
            <person name="Nordberg H.P."/>
            <person name="Cantor M.N."/>
            <person name="Hua S.X."/>
        </authorList>
    </citation>
    <scope>NUCLEOTIDE SEQUENCE [LARGE SCALE GENOMIC DNA]</scope>
    <source>
        <strain evidence="1 2">UH-Slu-Lm8-n1</strain>
    </source>
</reference>
<name>A0A0D0B5H8_9AGAM</name>
<dbReference type="AlphaFoldDB" id="A0A0D0B5H8"/>
<reference evidence="2" key="2">
    <citation type="submission" date="2015-01" db="EMBL/GenBank/DDBJ databases">
        <title>Evolutionary Origins and Diversification of the Mycorrhizal Mutualists.</title>
        <authorList>
            <consortium name="DOE Joint Genome Institute"/>
            <consortium name="Mycorrhizal Genomics Consortium"/>
            <person name="Kohler A."/>
            <person name="Kuo A."/>
            <person name="Nagy L.G."/>
            <person name="Floudas D."/>
            <person name="Copeland A."/>
            <person name="Barry K.W."/>
            <person name="Cichocki N."/>
            <person name="Veneault-Fourrey C."/>
            <person name="LaButti K."/>
            <person name="Lindquist E.A."/>
            <person name="Lipzen A."/>
            <person name="Lundell T."/>
            <person name="Morin E."/>
            <person name="Murat C."/>
            <person name="Riley R."/>
            <person name="Ohm R."/>
            <person name="Sun H."/>
            <person name="Tunlid A."/>
            <person name="Henrissat B."/>
            <person name="Grigoriev I.V."/>
            <person name="Hibbett D.S."/>
            <person name="Martin F."/>
        </authorList>
    </citation>
    <scope>NUCLEOTIDE SEQUENCE [LARGE SCALE GENOMIC DNA]</scope>
    <source>
        <strain evidence="2">UH-Slu-Lm8-n1</strain>
    </source>
</reference>
<dbReference type="EMBL" id="KN835359">
    <property type="protein sequence ID" value="KIK39093.1"/>
    <property type="molecule type" value="Genomic_DNA"/>
</dbReference>
<organism evidence="1 2">
    <name type="scientific">Suillus luteus UH-Slu-Lm8-n1</name>
    <dbReference type="NCBI Taxonomy" id="930992"/>
    <lineage>
        <taxon>Eukaryota</taxon>
        <taxon>Fungi</taxon>
        <taxon>Dikarya</taxon>
        <taxon>Basidiomycota</taxon>
        <taxon>Agaricomycotina</taxon>
        <taxon>Agaricomycetes</taxon>
        <taxon>Agaricomycetidae</taxon>
        <taxon>Boletales</taxon>
        <taxon>Suillineae</taxon>
        <taxon>Suillaceae</taxon>
        <taxon>Suillus</taxon>
    </lineage>
</organism>
<sequence>MNMRSMIMRIALALPESTKTLMKPAEKGTAFRSLASLSHQPLPILTRTQLPSATCPNTACRIN</sequence>
<accession>A0A0D0B5H8</accession>
<evidence type="ECO:0000313" key="2">
    <source>
        <dbReference type="Proteomes" id="UP000054485"/>
    </source>
</evidence>
<dbReference type="InParanoid" id="A0A0D0B5H8"/>
<evidence type="ECO:0000313" key="1">
    <source>
        <dbReference type="EMBL" id="KIK39093.1"/>
    </source>
</evidence>
<keyword evidence="2" id="KW-1185">Reference proteome</keyword>